<evidence type="ECO:0000313" key="2">
    <source>
        <dbReference type="Proteomes" id="UP000244904"/>
    </source>
</evidence>
<evidence type="ECO:0008006" key="3">
    <source>
        <dbReference type="Google" id="ProtNLM"/>
    </source>
</evidence>
<dbReference type="AlphaFoldDB" id="A0A2R8AZM8"/>
<protein>
    <recommendedName>
        <fullName evidence="3">DUF2336 domain-containing protein</fullName>
    </recommendedName>
</protein>
<accession>A0A2R8AZM8</accession>
<dbReference type="EMBL" id="OMOJ01000010">
    <property type="protein sequence ID" value="SPF81495.1"/>
    <property type="molecule type" value="Genomic_DNA"/>
</dbReference>
<reference evidence="2" key="1">
    <citation type="submission" date="2018-03" db="EMBL/GenBank/DDBJ databases">
        <authorList>
            <person name="Rodrigo-Torres L."/>
            <person name="Arahal R. D."/>
            <person name="Lucena T."/>
        </authorList>
    </citation>
    <scope>NUCLEOTIDE SEQUENCE [LARGE SCALE GENOMIC DNA]</scope>
    <source>
        <strain evidence="2">CECT 8871</strain>
    </source>
</reference>
<evidence type="ECO:0000313" key="1">
    <source>
        <dbReference type="EMBL" id="SPF81495.1"/>
    </source>
</evidence>
<dbReference type="OrthoDB" id="7058344at2"/>
<proteinExistence type="predicted"/>
<dbReference type="Proteomes" id="UP000244904">
    <property type="component" value="Unassembled WGS sequence"/>
</dbReference>
<sequence length="329" mass="36647">MWHAVDDGVVEADQLSRVIASFEKDDLIAIAQGFSEVEQPFSREVEIAMDALVATLVVDVIETANLWQPLLLKVLKRRPDLLETFDVERLTPSDAMDLISVASSPKTISNLMRRILSLPPSEDTSAKVAEHAELAFGRAIDLSISGGLAEGWEGMFKRMAGDILPHGIAMLAGDSDRAARGLSLLNFPMHGSPSATVWDEGLGDKVDDDLSWSRSTVDAYLLALCLRDEVAQRVPILVKTLPRLRYMAVNDILSPDARALLDKHLPSIGESWDLNKRMLKVLRRANRDAIDISTVISRLSLTEQELSYVFEEDDEKSNSFSLTRFFWPW</sequence>
<organism evidence="1 2">
    <name type="scientific">Pseudoprimorskyibacter insulae</name>
    <dbReference type="NCBI Taxonomy" id="1695997"/>
    <lineage>
        <taxon>Bacteria</taxon>
        <taxon>Pseudomonadati</taxon>
        <taxon>Pseudomonadota</taxon>
        <taxon>Alphaproteobacteria</taxon>
        <taxon>Rhodobacterales</taxon>
        <taxon>Paracoccaceae</taxon>
        <taxon>Pseudoprimorskyibacter</taxon>
    </lineage>
</organism>
<dbReference type="RefSeq" id="WP_108887283.1">
    <property type="nucleotide sequence ID" value="NZ_OMOJ01000010.1"/>
</dbReference>
<gene>
    <name evidence="1" type="ORF">PRI8871_03319</name>
</gene>
<keyword evidence="2" id="KW-1185">Reference proteome</keyword>
<name>A0A2R8AZM8_9RHOB</name>